<dbReference type="EMBL" id="CM056743">
    <property type="protein sequence ID" value="KAJ8672133.1"/>
    <property type="molecule type" value="Genomic_DNA"/>
</dbReference>
<sequence length="456" mass="50610">MSSRPSLLESWKNTPIERINRQGHLLRSVPNISLRRRAENRHEDMIVEENSGSLSPGGINRLNASAPNLHLEDNTDSHTSGTVSNDSQTPFHTQPNHSTYNPLYVPIPSPRIESPSPEAQMIVYLENEVSQLKKIIECLMDQRVTPPNQGIGGTDPQQNGFHLTQDSITQNFPPHPDSQFAENSTPICSPRASPNVINNQSGIESNQGINLQTPSGNSDPQKHVPSIVRANLETSRRIHINQIPQINIHRAQTHSSESQPHSYPSQTGLNTTFAQTTQNEPQTQDLLYGTRRFLDETHSERHSTGKSELRKSDYTKINNAIPSLDDLRNQRTSIKPFSTRGGSIANVRESGETQGIRHKRKCSILKHNHNLINHTLKMHPKHSGNEHIGTILEVMASRGGIKTCKAHHAQSVIGTATERTNVGRALNAHIAIKSIQFGRAKRYSGTLAAIKSPCKI</sequence>
<dbReference type="Proteomes" id="UP001239111">
    <property type="component" value="Chromosome 3"/>
</dbReference>
<name>A0ACC2NML9_9HYME</name>
<proteinExistence type="predicted"/>
<protein>
    <submittedName>
        <fullName evidence="1">Uncharacterized protein</fullName>
    </submittedName>
</protein>
<organism evidence="1 2">
    <name type="scientific">Eretmocerus hayati</name>
    <dbReference type="NCBI Taxonomy" id="131215"/>
    <lineage>
        <taxon>Eukaryota</taxon>
        <taxon>Metazoa</taxon>
        <taxon>Ecdysozoa</taxon>
        <taxon>Arthropoda</taxon>
        <taxon>Hexapoda</taxon>
        <taxon>Insecta</taxon>
        <taxon>Pterygota</taxon>
        <taxon>Neoptera</taxon>
        <taxon>Endopterygota</taxon>
        <taxon>Hymenoptera</taxon>
        <taxon>Apocrita</taxon>
        <taxon>Proctotrupomorpha</taxon>
        <taxon>Chalcidoidea</taxon>
        <taxon>Aphelinidae</taxon>
        <taxon>Aphelininae</taxon>
        <taxon>Eretmocerus</taxon>
    </lineage>
</organism>
<evidence type="ECO:0000313" key="2">
    <source>
        <dbReference type="Proteomes" id="UP001239111"/>
    </source>
</evidence>
<reference evidence="1" key="1">
    <citation type="submission" date="2023-04" db="EMBL/GenBank/DDBJ databases">
        <title>A chromosome-level genome assembly of the parasitoid wasp Eretmocerus hayati.</title>
        <authorList>
            <person name="Zhong Y."/>
            <person name="Liu S."/>
            <person name="Liu Y."/>
        </authorList>
    </citation>
    <scope>NUCLEOTIDE SEQUENCE</scope>
    <source>
        <strain evidence="1">ZJU_SS_LIU_2023</strain>
    </source>
</reference>
<keyword evidence="2" id="KW-1185">Reference proteome</keyword>
<comment type="caution">
    <text evidence="1">The sequence shown here is derived from an EMBL/GenBank/DDBJ whole genome shotgun (WGS) entry which is preliminary data.</text>
</comment>
<gene>
    <name evidence="1" type="ORF">QAD02_003392</name>
</gene>
<evidence type="ECO:0000313" key="1">
    <source>
        <dbReference type="EMBL" id="KAJ8672133.1"/>
    </source>
</evidence>
<accession>A0ACC2NML9</accession>